<sequence>MAFSSSSSAAGQGDRCKDPSSPASLNPTLTANGVTPIAGLVPRQTLPHHHSSHRAGASFRLGRGYTRMPAVVPQKLLDSIFECRLGVNSRWSGEWLIDRIDPDMLLNCNVHAYVKYKAENLLHWAKKTW</sequence>
<protein>
    <submittedName>
        <fullName evidence="2">Uncharacterized protein</fullName>
    </submittedName>
</protein>
<reference evidence="2" key="1">
    <citation type="submission" date="2015-06" db="UniProtKB">
        <authorList>
            <consortium name="EnsemblPlants"/>
        </authorList>
    </citation>
    <scope>IDENTIFICATION</scope>
</reference>
<proteinExistence type="predicted"/>
<evidence type="ECO:0000256" key="1">
    <source>
        <dbReference type="SAM" id="MobiDB-lite"/>
    </source>
</evidence>
<feature type="compositionally biased region" description="Low complexity" evidence="1">
    <location>
        <begin position="1"/>
        <end position="10"/>
    </location>
</feature>
<organism evidence="2">
    <name type="scientific">Aegilops tauschii</name>
    <name type="common">Tausch's goatgrass</name>
    <name type="synonym">Aegilops squarrosa</name>
    <dbReference type="NCBI Taxonomy" id="37682"/>
    <lineage>
        <taxon>Eukaryota</taxon>
        <taxon>Viridiplantae</taxon>
        <taxon>Streptophyta</taxon>
        <taxon>Embryophyta</taxon>
        <taxon>Tracheophyta</taxon>
        <taxon>Spermatophyta</taxon>
        <taxon>Magnoliopsida</taxon>
        <taxon>Liliopsida</taxon>
        <taxon>Poales</taxon>
        <taxon>Poaceae</taxon>
        <taxon>BOP clade</taxon>
        <taxon>Pooideae</taxon>
        <taxon>Triticodae</taxon>
        <taxon>Triticeae</taxon>
        <taxon>Triticinae</taxon>
        <taxon>Aegilops</taxon>
    </lineage>
</organism>
<feature type="compositionally biased region" description="Polar residues" evidence="1">
    <location>
        <begin position="21"/>
        <end position="30"/>
    </location>
</feature>
<dbReference type="AlphaFoldDB" id="R7VZ97"/>
<name>R7VZ97_AEGTA</name>
<feature type="region of interest" description="Disordered" evidence="1">
    <location>
        <begin position="1"/>
        <end position="30"/>
    </location>
</feature>
<accession>R7VZ97</accession>
<evidence type="ECO:0000313" key="2">
    <source>
        <dbReference type="EnsemblPlants" id="EMT00500"/>
    </source>
</evidence>
<dbReference type="EnsemblPlants" id="EMT00500">
    <property type="protein sequence ID" value="EMT00500"/>
    <property type="gene ID" value="F775_24001"/>
</dbReference>